<dbReference type="Proteomes" id="UP000184315">
    <property type="component" value="Unassembled WGS sequence"/>
</dbReference>
<dbReference type="EMBL" id="CZDF01000172">
    <property type="protein sequence ID" value="CUR35213.1"/>
    <property type="molecule type" value="Genomic_DNA"/>
</dbReference>
<sequence length="80" mass="9604">MIQLEFYYFYKEFTNFGVFNIKPLTTIYYSVFIEKKKAQSLITQELTYENFYTEKINRNDSSQSLFCICKRSSGCCWTTP</sequence>
<dbReference type="AlphaFoldDB" id="A0A1J1LRL3"/>
<name>A0A1J1LRL3_9CYAN</name>
<evidence type="ECO:0000313" key="1">
    <source>
        <dbReference type="EMBL" id="CUR35213.1"/>
    </source>
</evidence>
<accession>A0A1J1LRL3</accession>
<protein>
    <submittedName>
        <fullName evidence="1">Uncharacterized protein</fullName>
    </submittedName>
</protein>
<gene>
    <name evidence="1" type="ORF">PL9214650652</name>
</gene>
<evidence type="ECO:0000313" key="2">
    <source>
        <dbReference type="Proteomes" id="UP000184315"/>
    </source>
</evidence>
<reference evidence="2" key="1">
    <citation type="submission" date="2015-10" db="EMBL/GenBank/DDBJ databases">
        <authorList>
            <person name="Regsiter A."/>
            <person name="william w."/>
        </authorList>
    </citation>
    <scope>NUCLEOTIDE SEQUENCE [LARGE SCALE GENOMIC DNA]</scope>
</reference>
<keyword evidence="2" id="KW-1185">Reference proteome</keyword>
<proteinExistence type="predicted"/>
<organism evidence="1 2">
    <name type="scientific">Planktothrix tepida PCC 9214</name>
    <dbReference type="NCBI Taxonomy" id="671072"/>
    <lineage>
        <taxon>Bacteria</taxon>
        <taxon>Bacillati</taxon>
        <taxon>Cyanobacteriota</taxon>
        <taxon>Cyanophyceae</taxon>
        <taxon>Oscillatoriophycideae</taxon>
        <taxon>Oscillatoriales</taxon>
        <taxon>Microcoleaceae</taxon>
        <taxon>Planktothrix</taxon>
    </lineage>
</organism>